<dbReference type="InterPro" id="IPR029464">
    <property type="entry name" value="HSDR_N"/>
</dbReference>
<name>A0A380ZSX4_9FLAO</name>
<feature type="domain" description="Type I restriction enzyme R protein N-terminal" evidence="1">
    <location>
        <begin position="46"/>
        <end position="147"/>
    </location>
</feature>
<dbReference type="Proteomes" id="UP000255515">
    <property type="component" value="Unassembled WGS sequence"/>
</dbReference>
<dbReference type="RefSeq" id="WP_002665117.1">
    <property type="nucleotide sequence ID" value="NZ_UFTJ01000003.1"/>
</dbReference>
<evidence type="ECO:0000259" key="1">
    <source>
        <dbReference type="Pfam" id="PF13588"/>
    </source>
</evidence>
<gene>
    <name evidence="2" type="ORF">NCTC11661_01571</name>
</gene>
<organism evidence="2 3">
    <name type="scientific">Bergeyella zoohelcum</name>
    <dbReference type="NCBI Taxonomy" id="1015"/>
    <lineage>
        <taxon>Bacteria</taxon>
        <taxon>Pseudomonadati</taxon>
        <taxon>Bacteroidota</taxon>
        <taxon>Flavobacteriia</taxon>
        <taxon>Flavobacteriales</taxon>
        <taxon>Weeksellaceae</taxon>
        <taxon>Bergeyella</taxon>
    </lineage>
</organism>
<reference evidence="2 3" key="1">
    <citation type="submission" date="2018-06" db="EMBL/GenBank/DDBJ databases">
        <authorList>
            <consortium name="Pathogen Informatics"/>
            <person name="Doyle S."/>
        </authorList>
    </citation>
    <scope>NUCLEOTIDE SEQUENCE [LARGE SCALE GENOMIC DNA]</scope>
    <source>
        <strain evidence="2 3">NCTC11661</strain>
    </source>
</reference>
<evidence type="ECO:0000313" key="2">
    <source>
        <dbReference type="EMBL" id="SUV52433.1"/>
    </source>
</evidence>
<dbReference type="Pfam" id="PF13588">
    <property type="entry name" value="HSDR_N_2"/>
    <property type="match status" value="1"/>
</dbReference>
<dbReference type="EMBL" id="UFTJ01000003">
    <property type="protein sequence ID" value="SUV52433.1"/>
    <property type="molecule type" value="Genomic_DNA"/>
</dbReference>
<evidence type="ECO:0000313" key="3">
    <source>
        <dbReference type="Proteomes" id="UP000255515"/>
    </source>
</evidence>
<accession>A0A380ZSX4</accession>
<proteinExistence type="predicted"/>
<sequence length="161" mass="19114">MNQILSSAVQLPKLNFKENYEFKIRTNKDKLFIYDTVRKSWVVLTPEEWVRQHWVAFLIESQGKSLSSLILEQKIILNNQTKRIDLLLTEKTLPKILFEFKAPQVPVTEKVFEQVARYNSIIQAENIVLSNGYQHIFAYLYQGKYRFVPHEEFFNKIQSQS</sequence>
<dbReference type="AlphaFoldDB" id="A0A380ZSX4"/>
<protein>
    <recommendedName>
        <fullName evidence="1">Type I restriction enzyme R protein N-terminal domain-containing protein</fullName>
    </recommendedName>
</protein>